<name>A0AB34VFH4_9GAMM</name>
<sequence length="61" mass="7475">MGYEENRSAKPFAVSLSLFRFIWHHFRRWQCRRETRMILCRLSDSALKDIGLKRSDINKRF</sequence>
<reference evidence="2 3" key="1">
    <citation type="journal article" date="2016" name="Front. Microbiol.">
        <title>Genomic Resource of Rice Seed Associated Bacteria.</title>
        <authorList>
            <person name="Midha S."/>
            <person name="Bansal K."/>
            <person name="Sharma S."/>
            <person name="Kumar N."/>
            <person name="Patil P.P."/>
            <person name="Chaudhry V."/>
            <person name="Patil P.B."/>
        </authorList>
    </citation>
    <scope>NUCLEOTIDE SEQUENCE [LARGE SCALE GENOMIC DNA]</scope>
    <source>
        <strain evidence="2 3">RSA13</strain>
    </source>
</reference>
<dbReference type="InterPro" id="IPR009506">
    <property type="entry name" value="YjiS-like"/>
</dbReference>
<dbReference type="GeneID" id="61253574"/>
<dbReference type="EMBL" id="LDSI01000013">
    <property type="protein sequence ID" value="KTS97780.1"/>
    <property type="molecule type" value="Genomic_DNA"/>
</dbReference>
<accession>A0AB34VFH4</accession>
<evidence type="ECO:0000313" key="2">
    <source>
        <dbReference type="EMBL" id="KTS97780.1"/>
    </source>
</evidence>
<dbReference type="RefSeq" id="WP_033737966.1">
    <property type="nucleotide sequence ID" value="NZ_CP049115.1"/>
</dbReference>
<organism evidence="2 3">
    <name type="scientific">Pantoea stewartii</name>
    <dbReference type="NCBI Taxonomy" id="66269"/>
    <lineage>
        <taxon>Bacteria</taxon>
        <taxon>Pseudomonadati</taxon>
        <taxon>Pseudomonadota</taxon>
        <taxon>Gammaproteobacteria</taxon>
        <taxon>Enterobacterales</taxon>
        <taxon>Erwiniaceae</taxon>
        <taxon>Pantoea</taxon>
    </lineage>
</organism>
<dbReference type="Proteomes" id="UP000072520">
    <property type="component" value="Unassembled WGS sequence"/>
</dbReference>
<protein>
    <recommendedName>
        <fullName evidence="1">YjiS-like domain-containing protein</fullName>
    </recommendedName>
</protein>
<evidence type="ECO:0000313" key="3">
    <source>
        <dbReference type="Proteomes" id="UP000072520"/>
    </source>
</evidence>
<comment type="caution">
    <text evidence="2">The sequence shown here is derived from an EMBL/GenBank/DDBJ whole genome shotgun (WGS) entry which is preliminary data.</text>
</comment>
<gene>
    <name evidence="2" type="ORF">RSA13_10775</name>
</gene>
<dbReference type="AlphaFoldDB" id="A0AB34VFH4"/>
<proteinExistence type="predicted"/>
<dbReference type="Pfam" id="PF06568">
    <property type="entry name" value="YjiS-like"/>
    <property type="match status" value="1"/>
</dbReference>
<evidence type="ECO:0000259" key="1">
    <source>
        <dbReference type="Pfam" id="PF06568"/>
    </source>
</evidence>
<feature type="domain" description="YjiS-like" evidence="1">
    <location>
        <begin position="22"/>
        <end position="57"/>
    </location>
</feature>